<dbReference type="Gene3D" id="3.50.50.60">
    <property type="entry name" value="FAD/NAD(P)-binding domain"/>
    <property type="match status" value="2"/>
</dbReference>
<comment type="cofactor">
    <cofactor evidence="8">
        <name>FAD</name>
        <dbReference type="ChEBI" id="CHEBI:57692"/>
    </cofactor>
    <text evidence="8">Binds 1 FAD per subunit.</text>
</comment>
<sequence>MTDTVLTPDICVIGAGSGGLSLAAGAAAFGVEVVLVEKGRMGGDCLNYGCVPSKALLSSARAAFARNGLVDEPLGPDFESARAHIQATIAAIAPHDSQERFEGLGVTVLRGGARFVDQETVSVGDRLIKARRFVVASGSSPLVPPIPGLDQTPYLTNETLFEDLRPKPDLLIIGGGPIGLEMAQAHRRLGSRVTVLEAGRILSKDDPEHVEILRQHVKSEGIALLEGTHVERVEPTDSGGVIVHVATEQGMRAVTGTHLLLAVGRSPNVDGLDLENAGIATDKRGIRVDASLRTNNRKVYAIGDVAGGPQFTHAAGAQAGLLLRALLFRLPVKFTADSIPWATYTSPEVAHVGLGLEEARRRAGAVRVLSVAYDGNDRARTDNQTIGALKLYAGKGGRLLGADIIGAQAGELACLLSLAYSKKMTMRDLAGFVAPYPTLSELVRRAAISYYAEAPANPWVRRVVAILQKFG</sequence>
<dbReference type="PRINTS" id="PR00368">
    <property type="entry name" value="FADPNR"/>
</dbReference>
<keyword evidence="8" id="KW-0520">NAD</keyword>
<dbReference type="PROSITE" id="PS00076">
    <property type="entry name" value="PYRIDINE_REDOX_1"/>
    <property type="match status" value="1"/>
</dbReference>
<dbReference type="InterPro" id="IPR016156">
    <property type="entry name" value="FAD/NAD-linked_Rdtase_dimer_sf"/>
</dbReference>
<dbReference type="PANTHER" id="PTHR43014">
    <property type="entry name" value="MERCURIC REDUCTASE"/>
    <property type="match status" value="1"/>
</dbReference>
<comment type="caution">
    <text evidence="13">The sequence shown here is derived from an EMBL/GenBank/DDBJ whole genome shotgun (WGS) entry which is preliminary data.</text>
</comment>
<keyword evidence="4" id="KW-0521">NADP</keyword>
<evidence type="ECO:0000256" key="5">
    <source>
        <dbReference type="ARBA" id="ARBA00023002"/>
    </source>
</evidence>
<feature type="binding site" evidence="8">
    <location>
        <position position="264"/>
    </location>
    <ligand>
        <name>NAD(+)</name>
        <dbReference type="ChEBI" id="CHEBI:57540"/>
    </ligand>
</feature>
<dbReference type="SUPFAM" id="SSF55424">
    <property type="entry name" value="FAD/NAD-linked reductases, dimerisation (C-terminal) domain"/>
    <property type="match status" value="1"/>
</dbReference>
<keyword evidence="8" id="KW-0547">Nucleotide-binding</keyword>
<dbReference type="GO" id="GO:0050660">
    <property type="term" value="F:flavin adenine dinucleotide binding"/>
    <property type="evidence" value="ECO:0007669"/>
    <property type="project" value="TreeGrafter"/>
</dbReference>
<keyword evidence="6" id="KW-1015">Disulfide bond</keyword>
<gene>
    <name evidence="13" type="ORF">J0X15_10860</name>
</gene>
<feature type="binding site" evidence="8">
    <location>
        <position position="197"/>
    </location>
    <ligand>
        <name>NAD(+)</name>
        <dbReference type="ChEBI" id="CHEBI:57540"/>
    </ligand>
</feature>
<dbReference type="InterPro" id="IPR012999">
    <property type="entry name" value="Pyr_OxRdtase_I_AS"/>
</dbReference>
<evidence type="ECO:0000259" key="11">
    <source>
        <dbReference type="Pfam" id="PF02852"/>
    </source>
</evidence>
<feature type="binding site" evidence="8">
    <location>
        <position position="54"/>
    </location>
    <ligand>
        <name>FAD</name>
        <dbReference type="ChEBI" id="CHEBI:57692"/>
    </ligand>
</feature>
<evidence type="ECO:0000256" key="2">
    <source>
        <dbReference type="ARBA" id="ARBA00022630"/>
    </source>
</evidence>
<evidence type="ECO:0000256" key="7">
    <source>
        <dbReference type="ARBA" id="ARBA00023284"/>
    </source>
</evidence>
<evidence type="ECO:0000256" key="8">
    <source>
        <dbReference type="PIRSR" id="PIRSR000350-3"/>
    </source>
</evidence>
<feature type="binding site" evidence="8">
    <location>
        <begin position="174"/>
        <end position="181"/>
    </location>
    <ligand>
        <name>NAD(+)</name>
        <dbReference type="ChEBI" id="CHEBI:57540"/>
    </ligand>
</feature>
<comment type="similarity">
    <text evidence="1 10">Belongs to the class-I pyridine nucleotide-disulfide oxidoreductase family.</text>
</comment>
<dbReference type="InterPro" id="IPR004099">
    <property type="entry name" value="Pyr_nucl-diS_OxRdtase_dimer"/>
</dbReference>
<evidence type="ECO:0000256" key="4">
    <source>
        <dbReference type="ARBA" id="ARBA00022857"/>
    </source>
</evidence>
<evidence type="ECO:0000313" key="13">
    <source>
        <dbReference type="EMBL" id="MBO0345720.1"/>
    </source>
</evidence>
<dbReference type="EMBL" id="JAFLNF010000004">
    <property type="protein sequence ID" value="MBO0345720.1"/>
    <property type="molecule type" value="Genomic_DNA"/>
</dbReference>
<dbReference type="PANTHER" id="PTHR43014:SF2">
    <property type="entry name" value="MERCURIC REDUCTASE"/>
    <property type="match status" value="1"/>
</dbReference>
<reference evidence="13" key="1">
    <citation type="submission" date="2021-03" db="EMBL/GenBank/DDBJ databases">
        <title>Roseibium sp. CAU 1637 isolated from Incheon.</title>
        <authorList>
            <person name="Kim W."/>
        </authorList>
    </citation>
    <scope>NUCLEOTIDE SEQUENCE</scope>
    <source>
        <strain evidence="13">CAU 1637</strain>
    </source>
</reference>
<protein>
    <submittedName>
        <fullName evidence="13">FAD-dependent oxidoreductase</fullName>
    </submittedName>
</protein>
<dbReference type="InterPro" id="IPR023753">
    <property type="entry name" value="FAD/NAD-binding_dom"/>
</dbReference>
<dbReference type="Pfam" id="PF07992">
    <property type="entry name" value="Pyr_redox_2"/>
    <property type="match status" value="1"/>
</dbReference>
<organism evidence="13 14">
    <name type="scientific">Roseibium limicola</name>
    <dbReference type="NCBI Taxonomy" id="2816037"/>
    <lineage>
        <taxon>Bacteria</taxon>
        <taxon>Pseudomonadati</taxon>
        <taxon>Pseudomonadota</taxon>
        <taxon>Alphaproteobacteria</taxon>
        <taxon>Hyphomicrobiales</taxon>
        <taxon>Stappiaceae</taxon>
        <taxon>Roseibium</taxon>
    </lineage>
</organism>
<feature type="binding site" evidence="8">
    <location>
        <position position="304"/>
    </location>
    <ligand>
        <name>FAD</name>
        <dbReference type="ChEBI" id="CHEBI:57692"/>
    </ligand>
</feature>
<evidence type="ECO:0000256" key="3">
    <source>
        <dbReference type="ARBA" id="ARBA00022827"/>
    </source>
</evidence>
<feature type="domain" description="Pyridine nucleotide-disulphide oxidoreductase dimerisation" evidence="11">
    <location>
        <begin position="339"/>
        <end position="446"/>
    </location>
</feature>
<evidence type="ECO:0000256" key="10">
    <source>
        <dbReference type="RuleBase" id="RU003691"/>
    </source>
</evidence>
<dbReference type="InterPro" id="IPR001100">
    <property type="entry name" value="Pyr_nuc-diS_OxRdtase"/>
</dbReference>
<dbReference type="Proteomes" id="UP000664779">
    <property type="component" value="Unassembled WGS sequence"/>
</dbReference>
<feature type="disulfide bond" description="Redox-active" evidence="9">
    <location>
        <begin position="45"/>
        <end position="50"/>
    </location>
</feature>
<dbReference type="PRINTS" id="PR00411">
    <property type="entry name" value="PNDRDTASEI"/>
</dbReference>
<dbReference type="GO" id="GO:0003955">
    <property type="term" value="F:NAD(P)H dehydrogenase (quinone) activity"/>
    <property type="evidence" value="ECO:0007669"/>
    <property type="project" value="TreeGrafter"/>
</dbReference>
<keyword evidence="2 10" id="KW-0285">Flavoprotein</keyword>
<accession>A0A939EP38</accession>
<keyword evidence="14" id="KW-1185">Reference proteome</keyword>
<evidence type="ECO:0000259" key="12">
    <source>
        <dbReference type="Pfam" id="PF07992"/>
    </source>
</evidence>
<dbReference type="Gene3D" id="3.30.390.30">
    <property type="match status" value="1"/>
</dbReference>
<dbReference type="GO" id="GO:0016668">
    <property type="term" value="F:oxidoreductase activity, acting on a sulfur group of donors, NAD(P) as acceptor"/>
    <property type="evidence" value="ECO:0007669"/>
    <property type="project" value="InterPro"/>
</dbReference>
<evidence type="ECO:0000256" key="9">
    <source>
        <dbReference type="PIRSR" id="PIRSR000350-4"/>
    </source>
</evidence>
<evidence type="ECO:0000256" key="6">
    <source>
        <dbReference type="ARBA" id="ARBA00023157"/>
    </source>
</evidence>
<feature type="domain" description="FAD/NAD(P)-binding" evidence="12">
    <location>
        <begin position="9"/>
        <end position="319"/>
    </location>
</feature>
<dbReference type="RefSeq" id="WP_206940568.1">
    <property type="nucleotide sequence ID" value="NZ_JAFLNF010000004.1"/>
</dbReference>
<proteinExistence type="inferred from homology"/>
<dbReference type="InterPro" id="IPR036188">
    <property type="entry name" value="FAD/NAD-bd_sf"/>
</dbReference>
<dbReference type="Pfam" id="PF02852">
    <property type="entry name" value="Pyr_redox_dim"/>
    <property type="match status" value="1"/>
</dbReference>
<evidence type="ECO:0000256" key="1">
    <source>
        <dbReference type="ARBA" id="ARBA00007532"/>
    </source>
</evidence>
<evidence type="ECO:0000313" key="14">
    <source>
        <dbReference type="Proteomes" id="UP000664779"/>
    </source>
</evidence>
<keyword evidence="7 10" id="KW-0676">Redox-active center</keyword>
<keyword evidence="3 8" id="KW-0274">FAD</keyword>
<dbReference type="AlphaFoldDB" id="A0A939EP38"/>
<dbReference type="SUPFAM" id="SSF51905">
    <property type="entry name" value="FAD/NAD(P)-binding domain"/>
    <property type="match status" value="1"/>
</dbReference>
<dbReference type="PIRSF" id="PIRSF000350">
    <property type="entry name" value="Mercury_reductase_MerA"/>
    <property type="match status" value="1"/>
</dbReference>
<name>A0A939EP38_9HYPH</name>
<keyword evidence="5 10" id="KW-0560">Oxidoreductase</keyword>